<dbReference type="AlphaFoldDB" id="A0A7E4ZRE5"/>
<name>A0A7E4ZRE5_PANRE</name>
<evidence type="ECO:0000313" key="3">
    <source>
        <dbReference type="WBParaSite" id="Pan_g126.t1"/>
    </source>
</evidence>
<sequence length="95" mass="10623">MLRVTSLLLLLVFITAVVSSRPNENELFLTSADSLKASLRRYFRHRRSDSAIPPPYNIIGSFGTILWSPKAKPVIKKGSTTVESFEPFVTESLLV</sequence>
<dbReference type="WBParaSite" id="Pan_g126.t1">
    <property type="protein sequence ID" value="Pan_g126.t1"/>
    <property type="gene ID" value="Pan_g126"/>
</dbReference>
<feature type="signal peptide" evidence="1">
    <location>
        <begin position="1"/>
        <end position="20"/>
    </location>
</feature>
<evidence type="ECO:0000313" key="2">
    <source>
        <dbReference type="Proteomes" id="UP000492821"/>
    </source>
</evidence>
<reference evidence="3" key="2">
    <citation type="submission" date="2020-10" db="UniProtKB">
        <authorList>
            <consortium name="WormBaseParasite"/>
        </authorList>
    </citation>
    <scope>IDENTIFICATION</scope>
</reference>
<evidence type="ECO:0000256" key="1">
    <source>
        <dbReference type="SAM" id="SignalP"/>
    </source>
</evidence>
<keyword evidence="2" id="KW-1185">Reference proteome</keyword>
<feature type="chain" id="PRO_5028997998" evidence="1">
    <location>
        <begin position="21"/>
        <end position="95"/>
    </location>
</feature>
<accession>A0A7E4ZRE5</accession>
<organism evidence="2 3">
    <name type="scientific">Panagrellus redivivus</name>
    <name type="common">Microworm</name>
    <dbReference type="NCBI Taxonomy" id="6233"/>
    <lineage>
        <taxon>Eukaryota</taxon>
        <taxon>Metazoa</taxon>
        <taxon>Ecdysozoa</taxon>
        <taxon>Nematoda</taxon>
        <taxon>Chromadorea</taxon>
        <taxon>Rhabditida</taxon>
        <taxon>Tylenchina</taxon>
        <taxon>Panagrolaimomorpha</taxon>
        <taxon>Panagrolaimoidea</taxon>
        <taxon>Panagrolaimidae</taxon>
        <taxon>Panagrellus</taxon>
    </lineage>
</organism>
<protein>
    <submittedName>
        <fullName evidence="3">Secreted peptide</fullName>
    </submittedName>
</protein>
<reference evidence="2" key="1">
    <citation type="journal article" date="2013" name="Genetics">
        <title>The draft genome and transcriptome of Panagrellus redivivus are shaped by the harsh demands of a free-living lifestyle.</title>
        <authorList>
            <person name="Srinivasan J."/>
            <person name="Dillman A.R."/>
            <person name="Macchietto M.G."/>
            <person name="Heikkinen L."/>
            <person name="Lakso M."/>
            <person name="Fracchia K.M."/>
            <person name="Antoshechkin I."/>
            <person name="Mortazavi A."/>
            <person name="Wong G."/>
            <person name="Sternberg P.W."/>
        </authorList>
    </citation>
    <scope>NUCLEOTIDE SEQUENCE [LARGE SCALE GENOMIC DNA]</scope>
    <source>
        <strain evidence="2">MT8872</strain>
    </source>
</reference>
<keyword evidence="1" id="KW-0732">Signal</keyword>
<proteinExistence type="predicted"/>
<dbReference type="Proteomes" id="UP000492821">
    <property type="component" value="Unassembled WGS sequence"/>
</dbReference>